<dbReference type="Pfam" id="PF14498">
    <property type="entry name" value="Glyco_hyd_65N_2"/>
    <property type="match status" value="1"/>
</dbReference>
<dbReference type="GO" id="GO:0004560">
    <property type="term" value="F:alpha-L-fucosidase activity"/>
    <property type="evidence" value="ECO:0007669"/>
    <property type="project" value="InterPro"/>
</dbReference>
<dbReference type="InterPro" id="IPR016518">
    <property type="entry name" value="Alpha-L-fucosidase"/>
</dbReference>
<dbReference type="AlphaFoldDB" id="A0A512AU49"/>
<accession>A0A512AU49</accession>
<dbReference type="RefSeq" id="WP_146895359.1">
    <property type="nucleotide sequence ID" value="NZ_BJYS01000004.1"/>
</dbReference>
<reference evidence="4 5" key="1">
    <citation type="submission" date="2019-07" db="EMBL/GenBank/DDBJ databases">
        <title>Whole genome shotgun sequence of Adhaeribacter aerolatus NBRC 106133.</title>
        <authorList>
            <person name="Hosoyama A."/>
            <person name="Uohara A."/>
            <person name="Ohji S."/>
            <person name="Ichikawa N."/>
        </authorList>
    </citation>
    <scope>NUCLEOTIDE SEQUENCE [LARGE SCALE GENOMIC DNA]</scope>
    <source>
        <strain evidence="4 5">NBRC 106133</strain>
    </source>
</reference>
<evidence type="ECO:0000259" key="1">
    <source>
        <dbReference type="Pfam" id="PF14498"/>
    </source>
</evidence>
<dbReference type="InterPro" id="IPR008928">
    <property type="entry name" value="6-hairpin_glycosidase_sf"/>
</dbReference>
<dbReference type="Pfam" id="PF21307">
    <property type="entry name" value="Glyco_hydro_95_C"/>
    <property type="match status" value="1"/>
</dbReference>
<gene>
    <name evidence="4" type="ORF">AAE02nite_09090</name>
</gene>
<name>A0A512AU49_9BACT</name>
<dbReference type="GO" id="GO:0005975">
    <property type="term" value="P:carbohydrate metabolic process"/>
    <property type="evidence" value="ECO:0007669"/>
    <property type="project" value="InterPro"/>
</dbReference>
<dbReference type="Gene3D" id="1.50.10.10">
    <property type="match status" value="1"/>
</dbReference>
<organism evidence="4 5">
    <name type="scientific">Adhaeribacter aerolatus</name>
    <dbReference type="NCBI Taxonomy" id="670289"/>
    <lineage>
        <taxon>Bacteria</taxon>
        <taxon>Pseudomonadati</taxon>
        <taxon>Bacteroidota</taxon>
        <taxon>Cytophagia</taxon>
        <taxon>Cytophagales</taxon>
        <taxon>Hymenobacteraceae</taxon>
        <taxon>Adhaeribacter</taxon>
    </lineage>
</organism>
<feature type="domain" description="Glycosyl hydrolase family 95 N-terminal" evidence="1">
    <location>
        <begin position="26"/>
        <end position="264"/>
    </location>
</feature>
<evidence type="ECO:0000313" key="5">
    <source>
        <dbReference type="Proteomes" id="UP000321532"/>
    </source>
</evidence>
<dbReference type="InterPro" id="IPR054363">
    <property type="entry name" value="GH95_cat"/>
</dbReference>
<dbReference type="EMBL" id="BJYS01000004">
    <property type="protein sequence ID" value="GEO03245.1"/>
    <property type="molecule type" value="Genomic_DNA"/>
</dbReference>
<dbReference type="PANTHER" id="PTHR31084:SF0">
    <property type="entry name" value="ALPHA-L-FUCOSIDASE 2"/>
    <property type="match status" value="1"/>
</dbReference>
<comment type="caution">
    <text evidence="4">The sequence shown here is derived from an EMBL/GenBank/DDBJ whole genome shotgun (WGS) entry which is preliminary data.</text>
</comment>
<feature type="domain" description="Alpha fucosidase A-like C-terminal" evidence="2">
    <location>
        <begin position="698"/>
        <end position="770"/>
    </location>
</feature>
<dbReference type="Gene3D" id="2.70.98.50">
    <property type="entry name" value="putative glycoside hydrolase family protein from bacillus halodurans"/>
    <property type="match status" value="1"/>
</dbReference>
<protein>
    <submittedName>
        <fullName evidence="4">Uncharacterized protein</fullName>
    </submittedName>
</protein>
<dbReference type="SUPFAM" id="SSF48208">
    <property type="entry name" value="Six-hairpin glycosidases"/>
    <property type="match status" value="1"/>
</dbReference>
<evidence type="ECO:0000259" key="2">
    <source>
        <dbReference type="Pfam" id="PF21307"/>
    </source>
</evidence>
<dbReference type="InterPro" id="IPR012341">
    <property type="entry name" value="6hp_glycosidase-like_sf"/>
</dbReference>
<sequence length="823" mass="90919">MKKILFVFLLITTVPGFSQNKPGLKLWYNKPSGTTWENALPIGNGRLGAMVYGNVEKEIIQLNEHTVWSGSPNRNDNPLALDSLARIRQLIFAGKQKEAERIANKAIITKKSHGQMFQPVGNLQLAFDGHGTYSDYYRELDIEKAVTKTSYTVNGVTYTREALASFPDRVVVMRLTASKPGSLSFQASFTMPLPKTAVKTTAAKELTIAGTTMDHETVKGMVNFKGIARIKLDGGALTANDTSLIIKNANTATIYISIATNFNNYHDVSGDADKRAAEYLNKAYPKTFATILPAHIAAYQKYFNRVKLDLGSTASANLPTDERLKQFASVNDPQMVTLYYQFGRYLLISSSQPGGQAANLQGIWNNKVRPPWDSKYTININAQMNYWPAEKTNLPELHEPFLQLVKDLSVTGRQTAKDMYGARGWAAHHNTDIWRATGAVDGATWGIWNGAGGWTSQHLWEHYLYSGDKAFLASVYPVLKEASTFYVDFLIEHPTKKWLVINPDMSPENAPAAHQGSSLDAGTTMTNQIVFDIFSTTMKAAEILKKDAAFVDTLKQMRKRLPPMQIGQHGQLQEWLDDIDDPKDNHRHISHLYGLFPSNQISPYRTPQLYSAAKTTLIHRGDISTGWSMGWKVNWWARMLDGNHAYKLIQAQLSPVKVGRGQFGEGGGSYNNLFDAHPPFQIDGNFGCTSGITEMLMQSADGAVHLLPALPDVWQGSGSISGLRAIGGFEIESMQWKNAKVVKVVVKSKLGGNLRLRVPNAVTLVGGSLKRASGKNTNTFYQLEETPAALISGQATITPVNLKETLLYDVPTQAGKTYTLTAL</sequence>
<dbReference type="InterPro" id="IPR049053">
    <property type="entry name" value="AFCA-like_C"/>
</dbReference>
<keyword evidence="5" id="KW-1185">Reference proteome</keyword>
<dbReference type="Pfam" id="PF22124">
    <property type="entry name" value="Glyco_hydro_95_cat"/>
    <property type="match status" value="1"/>
</dbReference>
<dbReference type="InterPro" id="IPR027414">
    <property type="entry name" value="GH95_N_dom"/>
</dbReference>
<feature type="domain" description="Glycosyl hydrolase family 95 catalytic" evidence="3">
    <location>
        <begin position="288"/>
        <end position="696"/>
    </location>
</feature>
<proteinExistence type="predicted"/>
<evidence type="ECO:0000313" key="4">
    <source>
        <dbReference type="EMBL" id="GEO03245.1"/>
    </source>
</evidence>
<dbReference type="PIRSF" id="PIRSF007663">
    <property type="entry name" value="UCP007663"/>
    <property type="match status" value="1"/>
</dbReference>
<dbReference type="PANTHER" id="PTHR31084">
    <property type="entry name" value="ALPHA-L-FUCOSIDASE 2"/>
    <property type="match status" value="1"/>
</dbReference>
<dbReference type="Proteomes" id="UP000321532">
    <property type="component" value="Unassembled WGS sequence"/>
</dbReference>
<evidence type="ECO:0000259" key="3">
    <source>
        <dbReference type="Pfam" id="PF22124"/>
    </source>
</evidence>
<dbReference type="OrthoDB" id="9802600at2"/>